<dbReference type="InterPro" id="IPR053863">
    <property type="entry name" value="Glyoxy/Ble-like_N"/>
</dbReference>
<comment type="caution">
    <text evidence="2">The sequence shown here is derived from an EMBL/GenBank/DDBJ whole genome shotgun (WGS) entry which is preliminary data.</text>
</comment>
<evidence type="ECO:0000259" key="1">
    <source>
        <dbReference type="PROSITE" id="PS51819"/>
    </source>
</evidence>
<dbReference type="InterPro" id="IPR037523">
    <property type="entry name" value="VOC_core"/>
</dbReference>
<dbReference type="PROSITE" id="PS51819">
    <property type="entry name" value="VOC"/>
    <property type="match status" value="1"/>
</dbReference>
<feature type="domain" description="VOC" evidence="1">
    <location>
        <begin position="2"/>
        <end position="127"/>
    </location>
</feature>
<keyword evidence="3" id="KW-1185">Reference proteome</keyword>
<dbReference type="EMBL" id="BAABAF010000001">
    <property type="protein sequence ID" value="GAA3755390.1"/>
    <property type="molecule type" value="Genomic_DNA"/>
</dbReference>
<protein>
    <submittedName>
        <fullName evidence="2">VOC family protein</fullName>
    </submittedName>
</protein>
<dbReference type="PANTHER" id="PTHR36503:SF2">
    <property type="entry name" value="BLR2408 PROTEIN"/>
    <property type="match status" value="1"/>
</dbReference>
<name>A0ABP7G4F2_9MICO</name>
<reference evidence="3" key="1">
    <citation type="journal article" date="2019" name="Int. J. Syst. Evol. Microbiol.">
        <title>The Global Catalogue of Microorganisms (GCM) 10K type strain sequencing project: providing services to taxonomists for standard genome sequencing and annotation.</title>
        <authorList>
            <consortium name="The Broad Institute Genomics Platform"/>
            <consortium name="The Broad Institute Genome Sequencing Center for Infectious Disease"/>
            <person name="Wu L."/>
            <person name="Ma J."/>
        </authorList>
    </citation>
    <scope>NUCLEOTIDE SEQUENCE [LARGE SCALE GENOMIC DNA]</scope>
    <source>
        <strain evidence="3">JCM 16950</strain>
    </source>
</reference>
<evidence type="ECO:0000313" key="3">
    <source>
        <dbReference type="Proteomes" id="UP001500540"/>
    </source>
</evidence>
<proteinExistence type="predicted"/>
<dbReference type="Pfam" id="PF22677">
    <property type="entry name" value="Ble-like_N"/>
    <property type="match status" value="1"/>
</dbReference>
<dbReference type="SUPFAM" id="SSF54593">
    <property type="entry name" value="Glyoxalase/Bleomycin resistance protein/Dihydroxybiphenyl dioxygenase"/>
    <property type="match status" value="1"/>
</dbReference>
<dbReference type="Gene3D" id="3.10.180.10">
    <property type="entry name" value="2,3-Dihydroxybiphenyl 1,2-Dioxygenase, domain 1"/>
    <property type="match status" value="1"/>
</dbReference>
<dbReference type="RefSeq" id="WP_344780251.1">
    <property type="nucleotide sequence ID" value="NZ_BAABAF010000001.1"/>
</dbReference>
<gene>
    <name evidence="2" type="ORF">GCM10022240_05460</name>
</gene>
<organism evidence="2 3">
    <name type="scientific">Microbacterium kribbense</name>
    <dbReference type="NCBI Taxonomy" id="433645"/>
    <lineage>
        <taxon>Bacteria</taxon>
        <taxon>Bacillati</taxon>
        <taxon>Actinomycetota</taxon>
        <taxon>Actinomycetes</taxon>
        <taxon>Micrococcales</taxon>
        <taxon>Microbacteriaceae</taxon>
        <taxon>Microbacterium</taxon>
    </lineage>
</organism>
<dbReference type="PANTHER" id="PTHR36503">
    <property type="entry name" value="BLR2520 PROTEIN"/>
    <property type="match status" value="1"/>
</dbReference>
<accession>A0ABP7G4F2</accession>
<dbReference type="InterPro" id="IPR029068">
    <property type="entry name" value="Glyas_Bleomycin-R_OHBP_Dase"/>
</dbReference>
<sequence length="148" mass="16143">MATNIFVNLPTNDLERSKAFYAALGTSLNPQFTDDNAACIVWDDNVFFMVLRREFFATFTDKPIGDPAVSVQASTAFSCDSREEVDRIIEAGLAAGGAEPRPAQDLGFMYSRDLDDPDGNSLGFLYMAPEAVEVGPEAYMDDHGQDVA</sequence>
<dbReference type="Proteomes" id="UP001500540">
    <property type="component" value="Unassembled WGS sequence"/>
</dbReference>
<evidence type="ECO:0000313" key="2">
    <source>
        <dbReference type="EMBL" id="GAA3755390.1"/>
    </source>
</evidence>